<feature type="region of interest" description="Disordered" evidence="1">
    <location>
        <begin position="1"/>
        <end position="21"/>
    </location>
</feature>
<dbReference type="AlphaFoldDB" id="A0A2S9YXF4"/>
<evidence type="ECO:0000313" key="3">
    <source>
        <dbReference type="Proteomes" id="UP000238823"/>
    </source>
</evidence>
<dbReference type="EMBL" id="PVNL01000013">
    <property type="protein sequence ID" value="PRQ09742.1"/>
    <property type="molecule type" value="Genomic_DNA"/>
</dbReference>
<evidence type="ECO:0000313" key="2">
    <source>
        <dbReference type="EMBL" id="PRQ09742.1"/>
    </source>
</evidence>
<name>A0A2S9YXF4_9BACT</name>
<comment type="caution">
    <text evidence="2">The sequence shown here is derived from an EMBL/GenBank/DDBJ whole genome shotgun (WGS) entry which is preliminary data.</text>
</comment>
<reference evidence="2 3" key="1">
    <citation type="submission" date="2018-03" db="EMBL/GenBank/DDBJ databases">
        <title>Draft Genome Sequences of the Obligatory Marine Myxobacteria Enhygromyxa salina SWB007.</title>
        <authorList>
            <person name="Poehlein A."/>
            <person name="Moghaddam J.A."/>
            <person name="Harms H."/>
            <person name="Alanjari M."/>
            <person name="Koenig G.M."/>
            <person name="Daniel R."/>
            <person name="Schaeberle T.F."/>
        </authorList>
    </citation>
    <scope>NUCLEOTIDE SEQUENCE [LARGE SCALE GENOMIC DNA]</scope>
    <source>
        <strain evidence="2 3">SWB007</strain>
    </source>
</reference>
<accession>A0A2S9YXF4</accession>
<feature type="compositionally biased region" description="Polar residues" evidence="1">
    <location>
        <begin position="1"/>
        <end position="10"/>
    </location>
</feature>
<organism evidence="2 3">
    <name type="scientific">Enhygromyxa salina</name>
    <dbReference type="NCBI Taxonomy" id="215803"/>
    <lineage>
        <taxon>Bacteria</taxon>
        <taxon>Pseudomonadati</taxon>
        <taxon>Myxococcota</taxon>
        <taxon>Polyangia</taxon>
        <taxon>Nannocystales</taxon>
        <taxon>Nannocystaceae</taxon>
        <taxon>Enhygromyxa</taxon>
    </lineage>
</organism>
<proteinExistence type="predicted"/>
<evidence type="ECO:0000256" key="1">
    <source>
        <dbReference type="SAM" id="MobiDB-lite"/>
    </source>
</evidence>
<dbReference type="Proteomes" id="UP000238823">
    <property type="component" value="Unassembled WGS sequence"/>
</dbReference>
<sequence length="188" mass="20254">MFEAGVTSTEHFMPSVEQAQSSTEPAMEKLVKLDEGHELQLLARGDRALLRVVDPSNSIGLELEILVTPTGPTVRLRANAVELESATELAMRCDNLRINARSDILLSAGGRARVDAHSVDVQARVGAALIQANDDVQILGEQVLLNCERQPTMPSWARDPNQPEPVPVSACSGDLALLASLNLHCESL</sequence>
<gene>
    <name evidence="2" type="ORF">ENSA7_04970</name>
</gene>
<protein>
    <submittedName>
        <fullName evidence="2">Uncharacterized protein</fullName>
    </submittedName>
</protein>